<dbReference type="InterPro" id="IPR001789">
    <property type="entry name" value="Sig_transdc_resp-reg_receiver"/>
</dbReference>
<evidence type="ECO:0000256" key="3">
    <source>
        <dbReference type="PROSITE-ProRule" id="PRU00169"/>
    </source>
</evidence>
<dbReference type="InterPro" id="IPR003594">
    <property type="entry name" value="HATPase_dom"/>
</dbReference>
<feature type="transmembrane region" description="Helical" evidence="5">
    <location>
        <begin position="21"/>
        <end position="42"/>
    </location>
</feature>
<dbReference type="GO" id="GO:0004673">
    <property type="term" value="F:protein histidine kinase activity"/>
    <property type="evidence" value="ECO:0007669"/>
    <property type="project" value="UniProtKB-EC"/>
</dbReference>
<evidence type="ECO:0000256" key="5">
    <source>
        <dbReference type="SAM" id="Phobius"/>
    </source>
</evidence>
<evidence type="ECO:0000259" key="7">
    <source>
        <dbReference type="PROSITE" id="PS50110"/>
    </source>
</evidence>
<evidence type="ECO:0000259" key="6">
    <source>
        <dbReference type="PROSITE" id="PS50109"/>
    </source>
</evidence>
<dbReference type="InterPro" id="IPR035965">
    <property type="entry name" value="PAS-like_dom_sf"/>
</dbReference>
<feature type="domain" description="Histidine kinase" evidence="6">
    <location>
        <begin position="420"/>
        <end position="628"/>
    </location>
</feature>
<dbReference type="Pfam" id="PF02518">
    <property type="entry name" value="HATPase_c"/>
    <property type="match status" value="1"/>
</dbReference>
<evidence type="ECO:0000256" key="2">
    <source>
        <dbReference type="ARBA" id="ARBA00012438"/>
    </source>
</evidence>
<proteinExistence type="predicted"/>
<dbReference type="OrthoDB" id="9796100at2"/>
<dbReference type="PROSITE" id="PS50109">
    <property type="entry name" value="HIS_KIN"/>
    <property type="match status" value="1"/>
</dbReference>
<dbReference type="EC" id="2.7.13.3" evidence="2"/>
<keyword evidence="5" id="KW-1133">Transmembrane helix</keyword>
<feature type="transmembrane region" description="Helical" evidence="5">
    <location>
        <begin position="48"/>
        <end position="73"/>
    </location>
</feature>
<reference evidence="8 9" key="1">
    <citation type="submission" date="2018-06" db="EMBL/GenBank/DDBJ databases">
        <title>Genomic Encyclopedia of Archaeal and Bacterial Type Strains, Phase II (KMG-II): from individual species to whole genera.</title>
        <authorList>
            <person name="Goeker M."/>
        </authorList>
    </citation>
    <scope>NUCLEOTIDE SEQUENCE [LARGE SCALE GENOMIC DNA]</scope>
    <source>
        <strain evidence="8 9">DSM 22011</strain>
    </source>
</reference>
<feature type="region of interest" description="Disordered" evidence="4">
    <location>
        <begin position="767"/>
        <end position="786"/>
    </location>
</feature>
<sequence>MRAQWAPAEKRAGGAVRLETLLTGFAALSAMMALIGWLWPLAALLPRWAVGFPAMVPVTSALVLGLCVALWANGTKLAQASAAAVVVCAIGVVACRIMGPFAPVPTLAPGIDATADRASIGTMIGLGLIAVPILVRAPPRLVSLMGSAAMLWSLFCLLGLLFDARALFDVPLLSGMSLPTALSILALALALLLQHRAQCWMGILAAPGASGRAARQGVLVALTLPVALGLGLKALVLSDRLSVALGVALMAGIIMAASVATVLAISHARLLADTTQRSEIAWLRTVFDTTGVAAMVFDAAGHAVLANRLAEDLTARSGGPVRWLRETRFFVPGTLEPLTGARHPRALLGVHDTRGRHYVGWIDPDRGERDLGLYVHQVDDVPGRGRITILTVTDETESWSARDHITRLERLDAAGLMAASASHEFGNIFGALQLSADVGVLQTEGAVRAQFQAVSEACLRGTRMTQRLLDLSRDGSDTSEPLDLASVIREVEGMLNAALAGEAGLMLDLPDQPVTVIANRADLVAVLMNLVMNGRDAIRDRPGAERLLWLRLGVRDGAALIRVIDAGAGMSADTLARATTPFYTSRETGTGLGLSMAESFARRGNGSLSLDSAPGTGTRVTVRLPLAGTAVQGLSGDARGDSPDLAGLTLLVVEDDPQFHDALSAALLSLGVRAVHETRAEAALARLEAGEFCDVLLSDIRLPGAMTGIDLARRAARQMPDLPVLLMAGYHDRVSRGGDAIGAMVLRKPISLRLLANAIRILRPGVDAPGPARPGPAGPIPPQRSR</sequence>
<dbReference type="EMBL" id="QLMG01000069">
    <property type="protein sequence ID" value="RAK09445.1"/>
    <property type="molecule type" value="Genomic_DNA"/>
</dbReference>
<comment type="catalytic activity">
    <reaction evidence="1">
        <text>ATP + protein L-histidine = ADP + protein N-phospho-L-histidine.</text>
        <dbReference type="EC" id="2.7.13.3"/>
    </reaction>
</comment>
<organism evidence="8 9">
    <name type="scientific">Salipiger aestuarii</name>
    <dbReference type="NCBI Taxonomy" id="568098"/>
    <lineage>
        <taxon>Bacteria</taxon>
        <taxon>Pseudomonadati</taxon>
        <taxon>Pseudomonadota</taxon>
        <taxon>Alphaproteobacteria</taxon>
        <taxon>Rhodobacterales</taxon>
        <taxon>Roseobacteraceae</taxon>
        <taxon>Salipiger</taxon>
    </lineage>
</organism>
<dbReference type="Gene3D" id="3.30.565.10">
    <property type="entry name" value="Histidine kinase-like ATPase, C-terminal domain"/>
    <property type="match status" value="1"/>
</dbReference>
<dbReference type="SUPFAM" id="SSF52172">
    <property type="entry name" value="CheY-like"/>
    <property type="match status" value="1"/>
</dbReference>
<dbReference type="Proteomes" id="UP000249165">
    <property type="component" value="Unassembled WGS sequence"/>
</dbReference>
<keyword evidence="5" id="KW-0472">Membrane</keyword>
<dbReference type="AlphaFoldDB" id="A0A327XQ88"/>
<dbReference type="GO" id="GO:0000160">
    <property type="term" value="P:phosphorelay signal transduction system"/>
    <property type="evidence" value="ECO:0007669"/>
    <property type="project" value="InterPro"/>
</dbReference>
<dbReference type="SMART" id="SM00387">
    <property type="entry name" value="HATPase_c"/>
    <property type="match status" value="1"/>
</dbReference>
<keyword evidence="3" id="KW-0597">Phosphoprotein</keyword>
<dbReference type="SMART" id="SM00448">
    <property type="entry name" value="REC"/>
    <property type="match status" value="1"/>
</dbReference>
<dbReference type="PANTHER" id="PTHR43065">
    <property type="entry name" value="SENSOR HISTIDINE KINASE"/>
    <property type="match status" value="1"/>
</dbReference>
<comment type="caution">
    <text evidence="8">The sequence shown here is derived from an EMBL/GenBank/DDBJ whole genome shotgun (WGS) entry which is preliminary data.</text>
</comment>
<evidence type="ECO:0000313" key="8">
    <source>
        <dbReference type="EMBL" id="RAK09445.1"/>
    </source>
</evidence>
<dbReference type="Gene3D" id="3.40.50.2300">
    <property type="match status" value="1"/>
</dbReference>
<evidence type="ECO:0000256" key="1">
    <source>
        <dbReference type="ARBA" id="ARBA00000085"/>
    </source>
</evidence>
<dbReference type="RefSeq" id="WP_111551293.1">
    <property type="nucleotide sequence ID" value="NZ_LIQE01000075.1"/>
</dbReference>
<dbReference type="SUPFAM" id="SSF55874">
    <property type="entry name" value="ATPase domain of HSP90 chaperone/DNA topoisomerase II/histidine kinase"/>
    <property type="match status" value="1"/>
</dbReference>
<evidence type="ECO:0000313" key="9">
    <source>
        <dbReference type="Proteomes" id="UP000249165"/>
    </source>
</evidence>
<feature type="domain" description="Response regulatory" evidence="7">
    <location>
        <begin position="649"/>
        <end position="763"/>
    </location>
</feature>
<keyword evidence="5" id="KW-0812">Transmembrane</keyword>
<dbReference type="SUPFAM" id="SSF55785">
    <property type="entry name" value="PYP-like sensor domain (PAS domain)"/>
    <property type="match status" value="1"/>
</dbReference>
<evidence type="ECO:0000256" key="4">
    <source>
        <dbReference type="SAM" id="MobiDB-lite"/>
    </source>
</evidence>
<dbReference type="PROSITE" id="PS50110">
    <property type="entry name" value="RESPONSE_REGULATORY"/>
    <property type="match status" value="1"/>
</dbReference>
<feature type="transmembrane region" description="Helical" evidence="5">
    <location>
        <begin position="174"/>
        <end position="193"/>
    </location>
</feature>
<dbReference type="InterPro" id="IPR011006">
    <property type="entry name" value="CheY-like_superfamily"/>
</dbReference>
<feature type="transmembrane region" description="Helical" evidence="5">
    <location>
        <begin position="243"/>
        <end position="265"/>
    </location>
</feature>
<dbReference type="PRINTS" id="PR00344">
    <property type="entry name" value="BCTRLSENSOR"/>
</dbReference>
<feature type="compositionally biased region" description="Pro residues" evidence="4">
    <location>
        <begin position="771"/>
        <end position="786"/>
    </location>
</feature>
<gene>
    <name evidence="8" type="ORF">ATI53_10699</name>
</gene>
<dbReference type="Pfam" id="PF00072">
    <property type="entry name" value="Response_reg"/>
    <property type="match status" value="1"/>
</dbReference>
<feature type="transmembrane region" description="Helical" evidence="5">
    <location>
        <begin position="119"/>
        <end position="135"/>
    </location>
</feature>
<dbReference type="PANTHER" id="PTHR43065:SF42">
    <property type="entry name" value="TWO-COMPONENT SENSOR PPRA"/>
    <property type="match status" value="1"/>
</dbReference>
<feature type="transmembrane region" description="Helical" evidence="5">
    <location>
        <begin position="80"/>
        <end position="99"/>
    </location>
</feature>
<name>A0A327XQ88_9RHOB</name>
<dbReference type="InterPro" id="IPR005467">
    <property type="entry name" value="His_kinase_dom"/>
</dbReference>
<keyword evidence="9" id="KW-1185">Reference proteome</keyword>
<feature type="transmembrane region" description="Helical" evidence="5">
    <location>
        <begin position="142"/>
        <end position="162"/>
    </location>
</feature>
<dbReference type="InterPro" id="IPR004358">
    <property type="entry name" value="Sig_transdc_His_kin-like_C"/>
</dbReference>
<accession>A0A327XQ88</accession>
<feature type="modified residue" description="4-aspartylphosphate" evidence="3">
    <location>
        <position position="699"/>
    </location>
</feature>
<protein>
    <recommendedName>
        <fullName evidence="2">histidine kinase</fullName>
        <ecNumber evidence="2">2.7.13.3</ecNumber>
    </recommendedName>
</protein>
<dbReference type="InterPro" id="IPR036890">
    <property type="entry name" value="HATPase_C_sf"/>
</dbReference>